<evidence type="ECO:0000313" key="1">
    <source>
        <dbReference type="EMBL" id="PKY62140.1"/>
    </source>
</evidence>
<gene>
    <name evidence="1" type="ORF">RhiirA4_488097</name>
</gene>
<comment type="caution">
    <text evidence="1">The sequence shown here is derived from an EMBL/GenBank/DDBJ whole genome shotgun (WGS) entry which is preliminary data.</text>
</comment>
<dbReference type="AlphaFoldDB" id="A0A2I1HTD4"/>
<organism evidence="1 2">
    <name type="scientific">Rhizophagus irregularis</name>
    <dbReference type="NCBI Taxonomy" id="588596"/>
    <lineage>
        <taxon>Eukaryota</taxon>
        <taxon>Fungi</taxon>
        <taxon>Fungi incertae sedis</taxon>
        <taxon>Mucoromycota</taxon>
        <taxon>Glomeromycotina</taxon>
        <taxon>Glomeromycetes</taxon>
        <taxon>Glomerales</taxon>
        <taxon>Glomeraceae</taxon>
        <taxon>Rhizophagus</taxon>
    </lineage>
</organism>
<dbReference type="Proteomes" id="UP000234323">
    <property type="component" value="Unassembled WGS sequence"/>
</dbReference>
<reference evidence="1 2" key="1">
    <citation type="submission" date="2015-10" db="EMBL/GenBank/DDBJ databases">
        <title>Genome analyses suggest a sexual origin of heterokaryosis in a supposedly ancient asexual fungus.</title>
        <authorList>
            <person name="Ropars J."/>
            <person name="Sedzielewska K."/>
            <person name="Noel J."/>
            <person name="Charron P."/>
            <person name="Farinelli L."/>
            <person name="Marton T."/>
            <person name="Kruger M."/>
            <person name="Pelin A."/>
            <person name="Brachmann A."/>
            <person name="Corradi N."/>
        </authorList>
    </citation>
    <scope>NUCLEOTIDE SEQUENCE [LARGE SCALE GENOMIC DNA]</scope>
    <source>
        <strain evidence="1 2">A4</strain>
    </source>
</reference>
<sequence length="67" mass="7448">MTRVQKTQKATVAKNSVLKSNAAGRWSCLGNKKQAVKCDTLIQEHEAKAELAFDDIPDGNLEQFERS</sequence>
<keyword evidence="2" id="KW-1185">Reference proteome</keyword>
<name>A0A2I1HTD4_9GLOM</name>
<evidence type="ECO:0000313" key="2">
    <source>
        <dbReference type="Proteomes" id="UP000234323"/>
    </source>
</evidence>
<accession>A0A2I1HTD4</accession>
<dbReference type="EMBL" id="LLXI01006482">
    <property type="protein sequence ID" value="PKY62140.1"/>
    <property type="molecule type" value="Genomic_DNA"/>
</dbReference>
<proteinExistence type="predicted"/>
<protein>
    <submittedName>
        <fullName evidence="1">Uncharacterized protein</fullName>
    </submittedName>
</protein>